<dbReference type="STRING" id="216463.VC81_03775"/>
<name>A0A0F3RUC2_9LACO</name>
<protein>
    <submittedName>
        <fullName evidence="2">Uncharacterized protein</fullName>
    </submittedName>
</protein>
<accession>A0A0F3RUC2</accession>
<dbReference type="AlphaFoldDB" id="A0A0F3RUC2"/>
<dbReference type="EMBL" id="JZCR01000014">
    <property type="protein sequence ID" value="KJW12863.1"/>
    <property type="molecule type" value="Genomic_DNA"/>
</dbReference>
<evidence type="ECO:0000313" key="2">
    <source>
        <dbReference type="EMBL" id="KJW13591.1"/>
    </source>
</evidence>
<evidence type="ECO:0000313" key="1">
    <source>
        <dbReference type="EMBL" id="KJW12863.1"/>
    </source>
</evidence>
<gene>
    <name evidence="2" type="ORF">VC81_03775</name>
    <name evidence="1" type="ORF">VC81_06340</name>
</gene>
<dbReference type="RefSeq" id="WP_045806813.1">
    <property type="nucleotide sequence ID" value="NZ_JZCR01000006.1"/>
</dbReference>
<reference evidence="2 3" key="1">
    <citation type="submission" date="2015-03" db="EMBL/GenBank/DDBJ databases">
        <authorList>
            <person name="Zheng J."/>
            <person name="Ganezle M."/>
        </authorList>
    </citation>
    <scope>NUCLEOTIDE SEQUENCE [LARGE SCALE GENOMIC DNA]</scope>
    <source>
        <strain evidence="2 3">LP38</strain>
    </source>
</reference>
<dbReference type="Proteomes" id="UP000033491">
    <property type="component" value="Unassembled WGS sequence"/>
</dbReference>
<dbReference type="PATRIC" id="fig|216463.3.peg.2589"/>
<dbReference type="EMBL" id="JZCR01000006">
    <property type="protein sequence ID" value="KJW13591.1"/>
    <property type="molecule type" value="Genomic_DNA"/>
</dbReference>
<organism evidence="2 3">
    <name type="scientific">Levilactobacillus spicheri</name>
    <dbReference type="NCBI Taxonomy" id="216463"/>
    <lineage>
        <taxon>Bacteria</taxon>
        <taxon>Bacillati</taxon>
        <taxon>Bacillota</taxon>
        <taxon>Bacilli</taxon>
        <taxon>Lactobacillales</taxon>
        <taxon>Lactobacillaceae</taxon>
        <taxon>Levilactobacillus</taxon>
    </lineage>
</organism>
<sequence>MTDEEISKQITDQKKYSVIGAAEITLAIGDARNSVKRYDITDEDVDRAVRLYACHLLFLRVIKHKERFQTIKAENATATKFDQAMADDAWGEFQDLLSEQGYGEYGIHFL</sequence>
<evidence type="ECO:0000313" key="3">
    <source>
        <dbReference type="Proteomes" id="UP000033491"/>
    </source>
</evidence>
<dbReference type="OrthoDB" id="2309808at2"/>
<comment type="caution">
    <text evidence="2">The sequence shown here is derived from an EMBL/GenBank/DDBJ whole genome shotgun (WGS) entry which is preliminary data.</text>
</comment>
<proteinExistence type="predicted"/>